<sequence>MVGFDRKPAMTLLAASGRRPPGNPRAHHMTSSDPTCQAARLQHAWSPVKASRRQQQATNNQIPKTAGTRQSILCVPQGLPEPIPYLVLRRGGRHPAVQTNPFGYWTLWAPVPSVFLSCFIPTSEKAAGIAPPVRYLLIPIISLLFCRPRPRTVCPGPADLKRTIIYIRWRPGRQPPGWGCPQPIEYESRSSLGETLSCSSRTTPTPVSTAPRPTRLVRSTIYLLLSTYVESNQPRRRFPVSTLSGERTPNAFLH</sequence>
<evidence type="ECO:0000313" key="2">
    <source>
        <dbReference type="Proteomes" id="UP000247233"/>
    </source>
</evidence>
<dbReference type="RefSeq" id="XP_025404118.1">
    <property type="nucleotide sequence ID" value="XM_025548775.1"/>
</dbReference>
<dbReference type="GeneID" id="37071012"/>
<comment type="caution">
    <text evidence="1">The sequence shown here is derived from an EMBL/GenBank/DDBJ whole genome shotgun (WGS) entry which is preliminary data.</text>
</comment>
<name>A0A317X137_9EURO</name>
<protein>
    <submittedName>
        <fullName evidence="1">Uncharacterized protein</fullName>
    </submittedName>
</protein>
<reference evidence="1 2" key="1">
    <citation type="submission" date="2016-12" db="EMBL/GenBank/DDBJ databases">
        <title>The genomes of Aspergillus section Nigri reveals drivers in fungal speciation.</title>
        <authorList>
            <consortium name="DOE Joint Genome Institute"/>
            <person name="Vesth T.C."/>
            <person name="Nybo J."/>
            <person name="Theobald S."/>
            <person name="Brandl J."/>
            <person name="Frisvad J.C."/>
            <person name="Nielsen K.F."/>
            <person name="Lyhne E.K."/>
            <person name="Kogle M.E."/>
            <person name="Kuo A."/>
            <person name="Riley R."/>
            <person name="Clum A."/>
            <person name="Nolan M."/>
            <person name="Lipzen A."/>
            <person name="Salamov A."/>
            <person name="Henrissat B."/>
            <person name="Wiebenga A."/>
            <person name="De Vries R.P."/>
            <person name="Grigoriev I.V."/>
            <person name="Mortensen U.H."/>
            <person name="Andersen M.R."/>
            <person name="Baker S.E."/>
        </authorList>
    </citation>
    <scope>NUCLEOTIDE SEQUENCE [LARGE SCALE GENOMIC DNA]</scope>
    <source>
        <strain evidence="1 2">CBS 117.55</strain>
    </source>
</reference>
<proteinExistence type="predicted"/>
<gene>
    <name evidence="1" type="ORF">BO70DRAFT_8426</name>
</gene>
<accession>A0A317X137</accession>
<dbReference type="VEuPathDB" id="FungiDB:BO70DRAFT_8426"/>
<dbReference type="Proteomes" id="UP000247233">
    <property type="component" value="Unassembled WGS sequence"/>
</dbReference>
<keyword evidence="2" id="KW-1185">Reference proteome</keyword>
<dbReference type="EMBL" id="MSFL01000001">
    <property type="protein sequence ID" value="PWY92379.1"/>
    <property type="molecule type" value="Genomic_DNA"/>
</dbReference>
<dbReference type="AlphaFoldDB" id="A0A317X137"/>
<evidence type="ECO:0000313" key="1">
    <source>
        <dbReference type="EMBL" id="PWY92379.1"/>
    </source>
</evidence>
<organism evidence="1 2">
    <name type="scientific">Aspergillus heteromorphus CBS 117.55</name>
    <dbReference type="NCBI Taxonomy" id="1448321"/>
    <lineage>
        <taxon>Eukaryota</taxon>
        <taxon>Fungi</taxon>
        <taxon>Dikarya</taxon>
        <taxon>Ascomycota</taxon>
        <taxon>Pezizomycotina</taxon>
        <taxon>Eurotiomycetes</taxon>
        <taxon>Eurotiomycetidae</taxon>
        <taxon>Eurotiales</taxon>
        <taxon>Aspergillaceae</taxon>
        <taxon>Aspergillus</taxon>
        <taxon>Aspergillus subgen. Circumdati</taxon>
    </lineage>
</organism>